<evidence type="ECO:0000313" key="9">
    <source>
        <dbReference type="EMBL" id="KAL2469633.1"/>
    </source>
</evidence>
<dbReference type="SUPFAM" id="SSF52540">
    <property type="entry name" value="P-loop containing nucleoside triphosphate hydrolases"/>
    <property type="match status" value="4"/>
</dbReference>
<evidence type="ECO:0000259" key="8">
    <source>
        <dbReference type="SMART" id="SM00382"/>
    </source>
</evidence>
<accession>A0ABD1Q0C9</accession>
<keyword evidence="10" id="KW-1185">Reference proteome</keyword>
<keyword evidence="5" id="KW-0611">Plant defense</keyword>
<keyword evidence="6" id="KW-0067">ATP-binding</keyword>
<protein>
    <submittedName>
        <fullName evidence="9">Disease resistance protein RPP8</fullName>
    </submittedName>
</protein>
<evidence type="ECO:0000256" key="6">
    <source>
        <dbReference type="ARBA" id="ARBA00022840"/>
    </source>
</evidence>
<evidence type="ECO:0000256" key="2">
    <source>
        <dbReference type="ARBA" id="ARBA00022614"/>
    </source>
</evidence>
<dbReference type="InterPro" id="IPR027417">
    <property type="entry name" value="P-loop_NTPase"/>
</dbReference>
<evidence type="ECO:0000313" key="10">
    <source>
        <dbReference type="Proteomes" id="UP001604336"/>
    </source>
</evidence>
<dbReference type="SUPFAM" id="SSF52058">
    <property type="entry name" value="L domain-like"/>
    <property type="match status" value="3"/>
</dbReference>
<dbReference type="PANTHER" id="PTHR23155:SF1185">
    <property type="entry name" value="DISEASE RESISTANCE RPP8-LIKE PROTEIN 3-RELATED"/>
    <property type="match status" value="1"/>
</dbReference>
<dbReference type="Gene3D" id="1.10.8.430">
    <property type="entry name" value="Helical domain of apoptotic protease-activating factors"/>
    <property type="match status" value="3"/>
</dbReference>
<dbReference type="PRINTS" id="PR00364">
    <property type="entry name" value="DISEASERSIST"/>
</dbReference>
<comment type="caution">
    <text evidence="9">The sequence shown here is derived from an EMBL/GenBank/DDBJ whole genome shotgun (WGS) entry which is preliminary data.</text>
</comment>
<proteinExistence type="inferred from homology"/>
<dbReference type="InterPro" id="IPR055414">
    <property type="entry name" value="LRR_R13L4/SHOC2-like"/>
</dbReference>
<gene>
    <name evidence="9" type="ORF">Adt_37769</name>
</gene>
<dbReference type="Pfam" id="PF23559">
    <property type="entry name" value="WHD_DRP"/>
    <property type="match status" value="3"/>
</dbReference>
<comment type="similarity">
    <text evidence="1">Belongs to the disease resistance NB-LRR family.</text>
</comment>
<dbReference type="InterPro" id="IPR002182">
    <property type="entry name" value="NB-ARC"/>
</dbReference>
<dbReference type="FunFam" id="3.40.50.300:FF:001091">
    <property type="entry name" value="Probable disease resistance protein At1g61300"/>
    <property type="match status" value="3"/>
</dbReference>
<dbReference type="InterPro" id="IPR042197">
    <property type="entry name" value="Apaf_helical"/>
</dbReference>
<keyword evidence="3" id="KW-0677">Repeat</keyword>
<dbReference type="InterPro" id="IPR032675">
    <property type="entry name" value="LRR_dom_sf"/>
</dbReference>
<dbReference type="Pfam" id="PF00931">
    <property type="entry name" value="NB-ARC"/>
    <property type="match status" value="3"/>
</dbReference>
<dbReference type="Gene3D" id="1.20.5.4130">
    <property type="match status" value="1"/>
</dbReference>
<dbReference type="Gene3D" id="3.40.50.300">
    <property type="entry name" value="P-loop containing nucleotide triphosphate hydrolases"/>
    <property type="match status" value="3"/>
</dbReference>
<reference evidence="10" key="1">
    <citation type="submission" date="2024-07" db="EMBL/GenBank/DDBJ databases">
        <title>Two chromosome-level genome assemblies of Korean endemic species Abeliophyllum distichum and Forsythia ovata (Oleaceae).</title>
        <authorList>
            <person name="Jang H."/>
        </authorList>
    </citation>
    <scope>NUCLEOTIDE SEQUENCE [LARGE SCALE GENOMIC DNA]</scope>
</reference>
<dbReference type="FunFam" id="1.10.10.10:FF:000322">
    <property type="entry name" value="Probable disease resistance protein At1g63360"/>
    <property type="match status" value="3"/>
</dbReference>
<dbReference type="PANTHER" id="PTHR23155">
    <property type="entry name" value="DISEASE RESISTANCE PROTEIN RP"/>
    <property type="match status" value="1"/>
</dbReference>
<evidence type="ECO:0000256" key="1">
    <source>
        <dbReference type="ARBA" id="ARBA00008894"/>
    </source>
</evidence>
<feature type="domain" description="AAA+ ATPase" evidence="8">
    <location>
        <begin position="183"/>
        <end position="328"/>
    </location>
</feature>
<sequence>MAESVVFCAIQHLGELLIREAQFLHGIHGHLEKIHIKLRRLQCISKIADARQDEDERIRDWVAETRKVAYDAEDCLEIFAVEIASREEHNVLRKYACLLKEVTSLLHLGPKIQDVEAKISDLETDSRVRHISSTCQGEISSPRSERREQLRRSYSHHEEDFVGLEEDVEKLVAELVNEDGGKCYHVVSITGMGGIGKTALARKVYHQADVRSHFHAHAWICISRQWHPEGVLQQILKKLVPERREQINTMKDIAELVKELFEVQKRKKCLVVLDDVWEKDVWSSLRPAFPNRKLVSRVIVTTRNKEIAQHLDTDTTCFLYEQRFLNEKESWELLQKKAFAGTNISGKRVFGCEHEDPRLSTSSADSFQSCSSDMEEDEAMCNPKMLNSEDGIQERKNQIDMEKLGKEMVGQCGGLPLAIVVLGGLLMTKSTLSEWKTVHQNFNSLLRRGTSLGENGRVYEVLALSYHDLPYQVKPCFLHLGNFPEDYKISTRKLYQLWAAEGFIFSDSYQAEEEESIMDVAERYLHELKQRCMVQVHVEESSGQIKSCQLHDLTRELCLLKGKEENFLQRIPFSQEPELVGSCSSSSRTTTASVTRRLSVTVDSDFETYFPPKQENLDRVRSALFFSRLTDRKLNLSLTLLCNGFKLLRVLALERFDFGRKLSDAIGNLIHLRYLSLRGSQFYRLPSSIGNLKLLQTLDLRVPFLVCLTIPDVIWKLNNLRHLYLPPSHKSKGKLHLGTLSKLEILKNFDTRVSDFSDIPKLTRLQKLSAIFSLEMKNMEAINNYFRTNCNRFRDSSFRVRYDFQSDRDLTLLGELVGYTHLRKMDLIGCLNKLPEHGQFSERLTTLTLRNSRLQEDPMAVLEKLPKLYSLVLRQDVFLGPEIHCSSTGFFQLRTLEIQGQTSLENWRIEKGAMPNLQYLKIDECVNLKMVPEGTEFVTTIRVLVIANMPEAFKCRVQMVQEGGGEDFYKVEHIPSITYIDTSRVELENQLGGLDFPTAYSSSVFFIGRNWFIWTPAKFFSISSTKGMEGPIMCLAGYAKTIVQKTDLQVTRLQLRRSYSHHEEDFVGLEEDVEKLVAELVNEDGGKCYHVVSITGMGGIGKTALARKVYHHADVRSHFHALAWICISRQWHPEGVLQQILNKLVPERREQINTMKDIAELVKELFEVQKRKKCLVVLDDVWEKDVWSSLRPAFPNRKLVSRVIVTTRNKEIAQHLDTDTTCFLYEQRFLNEKESWELLQKKAFAGTNISERKNQIDIEKLGKEMVGQCGGLPLAIVVLGGLLMTKSTLSEWKTVHQNFNSLLRRGTSLGENGRVYEVLALSYHDLPYQVKPCFLHLGNFPEDYKISTRKLYQLWAAEGFIFSDSYQAEEEESIMDVAERYLHELKQRCMVQVQVEESSGQIKSCQLHDLTRELCLLKGKEENFLQRIPFSQEPELVGSCSSSSRTTTASVTRRLSVTVDSDFETYFPPKQENLDRVRSALFFSRLTDRKLNLSLTLLCNGFKLLRVLDLERFDFGRKLSDAIGNLIHLRYLSLRGSQFYRLPSSIGNLKFLQTLDLRVPFLVCLTIPDVIWKLSNLRHLYLPPSHKSKGKLQLGTLSKLEILKNFDTRVSDFSDIPKLTRLQKLSAIFSLEMKNMEAINNYFRTNFNRLRDSSFRVRYDFQSDRDLTLLAELVGYTHLRKMDLIGCLNKLPEHGHFSERLTTLTLRNSRLVEDPMAVLEKLPKLYSLVLRRDVFLGPEIHCSSTGFCQLRTLEIQGQTSLENWRIEKGAMPNLQYLKIDECVNLKMVPEGTEFVTTIRELVIANMPEAFKCRVQMVHEEGGEDFYKVEHIPSITYIDTSRVELENQLGGLDFPTAYSFSVFFIGRNWFFWTPAKFFFINSTKRMEGPIMCLAGYAKTIVQKTDLQVTRLQLRRTYSHLVEEDFVGLDEDVELLVSELVNEGNNKCYQVVSICGMGDFGKTTLARKVYHHGDTRTHFQAFAWVCISQQWQLQEDVLLGILNKLVPEKREIFKSTRDEELVKELYEVQQRKKCLVVLDDIWSMDFWDDLGAAFPPGNTGSKILLTTRNHKIALHIDPTCFLHKPRCLNVEESWELLQRKVFYGKNSPDFKIDSSMEMLGRELVVQCGGLPLAVTILGGLLVTKPTLREWKMVHENFTLYLRRGQNLGEYGKVYEVLALSYRELPYQLKPCFFYLGNFPEDSNIRTRNLYQMWAAEDFLPLDSQHRVKGESIMDVAEQYLCELAQRGMVQVQVEELSGKFKYCQLHDLMRDVCLSNGKEENFLKIIHFRNGYEPIGSRSSLKAATTAPTRRLSVFADVYVEKYFPPKHETTSHVRSVLFFNRCTYRITIQDTLKLLCKDFKLLRVLQLDNFWFRLKLSKAIGDFVHLRYLSFQNSNSIEVPSPLSNLKFLQALD</sequence>
<dbReference type="InterPro" id="IPR038005">
    <property type="entry name" value="RX-like_CC"/>
</dbReference>
<dbReference type="InterPro" id="IPR036388">
    <property type="entry name" value="WH-like_DNA-bd_sf"/>
</dbReference>
<keyword evidence="4" id="KW-0547">Nucleotide-binding</keyword>
<dbReference type="GO" id="GO:0051607">
    <property type="term" value="P:defense response to virus"/>
    <property type="evidence" value="ECO:0007669"/>
    <property type="project" value="UniProtKB-ARBA"/>
</dbReference>
<dbReference type="Pfam" id="PF18052">
    <property type="entry name" value="Rx_N"/>
    <property type="match status" value="1"/>
</dbReference>
<dbReference type="InterPro" id="IPR058922">
    <property type="entry name" value="WHD_DRP"/>
</dbReference>
<feature type="compositionally biased region" description="Polar residues" evidence="7">
    <location>
        <begin position="133"/>
        <end position="142"/>
    </location>
</feature>
<dbReference type="Pfam" id="PF23598">
    <property type="entry name" value="LRR_14"/>
    <property type="match status" value="2"/>
</dbReference>
<feature type="domain" description="AAA+ ATPase" evidence="8">
    <location>
        <begin position="1088"/>
        <end position="1233"/>
    </location>
</feature>
<keyword evidence="2" id="KW-0433">Leucine-rich repeat</keyword>
<dbReference type="InterPro" id="IPR041118">
    <property type="entry name" value="Rx_N"/>
</dbReference>
<dbReference type="InterPro" id="IPR003593">
    <property type="entry name" value="AAA+_ATPase"/>
</dbReference>
<organism evidence="9 10">
    <name type="scientific">Abeliophyllum distichum</name>
    <dbReference type="NCBI Taxonomy" id="126358"/>
    <lineage>
        <taxon>Eukaryota</taxon>
        <taxon>Viridiplantae</taxon>
        <taxon>Streptophyta</taxon>
        <taxon>Embryophyta</taxon>
        <taxon>Tracheophyta</taxon>
        <taxon>Spermatophyta</taxon>
        <taxon>Magnoliopsida</taxon>
        <taxon>eudicotyledons</taxon>
        <taxon>Gunneridae</taxon>
        <taxon>Pentapetalae</taxon>
        <taxon>asterids</taxon>
        <taxon>lamiids</taxon>
        <taxon>Lamiales</taxon>
        <taxon>Oleaceae</taxon>
        <taxon>Forsythieae</taxon>
        <taxon>Abeliophyllum</taxon>
    </lineage>
</organism>
<dbReference type="InterPro" id="IPR044974">
    <property type="entry name" value="Disease_R_plants"/>
</dbReference>
<dbReference type="EMBL" id="JBFOLK010000012">
    <property type="protein sequence ID" value="KAL2469633.1"/>
    <property type="molecule type" value="Genomic_DNA"/>
</dbReference>
<evidence type="ECO:0000256" key="3">
    <source>
        <dbReference type="ARBA" id="ARBA00022737"/>
    </source>
</evidence>
<name>A0ABD1Q0C9_9LAMI</name>
<dbReference type="SMART" id="SM00382">
    <property type="entry name" value="AAA"/>
    <property type="match status" value="2"/>
</dbReference>
<dbReference type="GO" id="GO:0005524">
    <property type="term" value="F:ATP binding"/>
    <property type="evidence" value="ECO:0007669"/>
    <property type="project" value="UniProtKB-KW"/>
</dbReference>
<evidence type="ECO:0000256" key="5">
    <source>
        <dbReference type="ARBA" id="ARBA00022821"/>
    </source>
</evidence>
<dbReference type="CDD" id="cd14798">
    <property type="entry name" value="RX-CC_like"/>
    <property type="match status" value="1"/>
</dbReference>
<dbReference type="Gene3D" id="3.80.10.10">
    <property type="entry name" value="Ribonuclease Inhibitor"/>
    <property type="match status" value="3"/>
</dbReference>
<dbReference type="FunFam" id="1.10.8.430:FF:000003">
    <property type="entry name" value="Probable disease resistance protein At5g66910"/>
    <property type="match status" value="2"/>
</dbReference>
<dbReference type="Gene3D" id="1.10.10.10">
    <property type="entry name" value="Winged helix-like DNA-binding domain superfamily/Winged helix DNA-binding domain"/>
    <property type="match status" value="3"/>
</dbReference>
<evidence type="ECO:0000256" key="7">
    <source>
        <dbReference type="SAM" id="MobiDB-lite"/>
    </source>
</evidence>
<dbReference type="Proteomes" id="UP001604336">
    <property type="component" value="Unassembled WGS sequence"/>
</dbReference>
<evidence type="ECO:0000256" key="4">
    <source>
        <dbReference type="ARBA" id="ARBA00022741"/>
    </source>
</evidence>
<feature type="compositionally biased region" description="Basic and acidic residues" evidence="7">
    <location>
        <begin position="143"/>
        <end position="152"/>
    </location>
</feature>
<feature type="region of interest" description="Disordered" evidence="7">
    <location>
        <begin position="133"/>
        <end position="152"/>
    </location>
</feature>